<evidence type="ECO:0000256" key="3">
    <source>
        <dbReference type="ARBA" id="ARBA00022825"/>
    </source>
</evidence>
<sequence length="670" mass="74512">MLDQDADDSYLWLEDLDSPDVVRWVADRSAETLAGFADDGFAQTRDAIREVLDNKDRIPYPGWRGDGYYYDFWTDAEHPRGLWRRTTPEQYRQDRPSWEVLLDIDALNAAEGENWTWSGVKVLRPGYDRCLISLSRGGADAVVVREFDLPGRQFVTDGFRLPEAKTEVSWIDAGHIYVATDFGPGSMTSSGYPRIVKRWRRGTTLSEAEPVYEGQPDDVAVSVTHDPTPGYERAFVSRFVDFFRAEHYLRRGTDLVRIAIPDDADFNAHRDWLLIRLRSEWTTGEVTHPAGALLAVDFGQFLSGVRDLAVLFRPAERTSLSSWAWTRNHLLMVTMTDVRTRVEILTPGAGDWARQPVPGATTFGRPWIVDTEPDTSDAYLISSAGFLQPSTLGLGTVGGDVAVLKREPAFFDADGMEVRQYFAVSADGTRIPYFVVGGDDAGPTLLTGYGGFEVSLTPSYSGVIGRGWLARGGTYAVANIRGGGEYGPAWHRAAQRENRVRAYEDFAAVATDLVARGITTPDRLGITGGSNGGLLMGVMLTRYPELFGAVVAAVPLLDLRRYTKLLAGRSWIAEYGDPDDAADWAFLREFSPYHVVTPGQPYPPVLFITSTRDDRVHPGHARKMMALLRRHGYEAAYYENVEGGHGAAADNEQAATRWALTLEFLWRRLG</sequence>
<accession>A0A919JVS2</accession>
<protein>
    <submittedName>
        <fullName evidence="6">Prolyl oligopeptidase</fullName>
    </submittedName>
</protein>
<evidence type="ECO:0000313" key="6">
    <source>
        <dbReference type="EMBL" id="GIE94212.1"/>
    </source>
</evidence>
<dbReference type="Proteomes" id="UP000636960">
    <property type="component" value="Unassembled WGS sequence"/>
</dbReference>
<dbReference type="GO" id="GO:0005829">
    <property type="term" value="C:cytosol"/>
    <property type="evidence" value="ECO:0007669"/>
    <property type="project" value="TreeGrafter"/>
</dbReference>
<dbReference type="InterPro" id="IPR029058">
    <property type="entry name" value="AB_hydrolase_fold"/>
</dbReference>
<gene>
    <name evidence="6" type="ORF">Ari01nite_16770</name>
</gene>
<dbReference type="PRINTS" id="PR00862">
    <property type="entry name" value="PROLIGOPTASE"/>
</dbReference>
<reference evidence="6" key="1">
    <citation type="submission" date="2021-01" db="EMBL/GenBank/DDBJ databases">
        <title>Whole genome shotgun sequence of Actinoplanes rishiriensis NBRC 108556.</title>
        <authorList>
            <person name="Komaki H."/>
            <person name="Tamura T."/>
        </authorList>
    </citation>
    <scope>NUCLEOTIDE SEQUENCE</scope>
    <source>
        <strain evidence="6">NBRC 108556</strain>
    </source>
</reference>
<feature type="domain" description="Peptidase S9 prolyl oligopeptidase catalytic" evidence="4">
    <location>
        <begin position="469"/>
        <end position="669"/>
    </location>
</feature>
<dbReference type="PANTHER" id="PTHR42881:SF13">
    <property type="entry name" value="PROLYL ENDOPEPTIDASE"/>
    <property type="match status" value="1"/>
</dbReference>
<evidence type="ECO:0000313" key="7">
    <source>
        <dbReference type="Proteomes" id="UP000636960"/>
    </source>
</evidence>
<dbReference type="GO" id="GO:0004252">
    <property type="term" value="F:serine-type endopeptidase activity"/>
    <property type="evidence" value="ECO:0007669"/>
    <property type="project" value="InterPro"/>
</dbReference>
<keyword evidence="1" id="KW-0645">Protease</keyword>
<dbReference type="SUPFAM" id="SSF50993">
    <property type="entry name" value="Peptidase/esterase 'gauge' domain"/>
    <property type="match status" value="1"/>
</dbReference>
<feature type="domain" description="Peptidase S9A N-terminal" evidence="5">
    <location>
        <begin position="4"/>
        <end position="221"/>
    </location>
</feature>
<evidence type="ECO:0000259" key="4">
    <source>
        <dbReference type="Pfam" id="PF00326"/>
    </source>
</evidence>
<dbReference type="InterPro" id="IPR002470">
    <property type="entry name" value="Peptidase_S9A"/>
</dbReference>
<dbReference type="Pfam" id="PF00326">
    <property type="entry name" value="Peptidase_S9"/>
    <property type="match status" value="1"/>
</dbReference>
<comment type="caution">
    <text evidence="6">The sequence shown here is derived from an EMBL/GenBank/DDBJ whole genome shotgun (WGS) entry which is preliminary data.</text>
</comment>
<dbReference type="Gene3D" id="3.40.50.1820">
    <property type="entry name" value="alpha/beta hydrolase"/>
    <property type="match status" value="1"/>
</dbReference>
<evidence type="ECO:0000256" key="2">
    <source>
        <dbReference type="ARBA" id="ARBA00022801"/>
    </source>
</evidence>
<evidence type="ECO:0000256" key="1">
    <source>
        <dbReference type="ARBA" id="ARBA00022670"/>
    </source>
</evidence>
<dbReference type="GO" id="GO:0006508">
    <property type="term" value="P:proteolysis"/>
    <property type="evidence" value="ECO:0007669"/>
    <property type="project" value="UniProtKB-KW"/>
</dbReference>
<name>A0A919JVS2_9ACTN</name>
<dbReference type="EMBL" id="BOMV01000011">
    <property type="protein sequence ID" value="GIE94212.1"/>
    <property type="molecule type" value="Genomic_DNA"/>
</dbReference>
<dbReference type="SUPFAM" id="SSF53474">
    <property type="entry name" value="alpha/beta-Hydrolases"/>
    <property type="match status" value="1"/>
</dbReference>
<dbReference type="InterPro" id="IPR051167">
    <property type="entry name" value="Prolyl_oligopep/macrocyclase"/>
</dbReference>
<dbReference type="Pfam" id="PF02897">
    <property type="entry name" value="Peptidase_S9_N"/>
    <property type="match status" value="1"/>
</dbReference>
<keyword evidence="7" id="KW-1185">Reference proteome</keyword>
<organism evidence="6 7">
    <name type="scientific">Paractinoplanes rishiriensis</name>
    <dbReference type="NCBI Taxonomy" id="1050105"/>
    <lineage>
        <taxon>Bacteria</taxon>
        <taxon>Bacillati</taxon>
        <taxon>Actinomycetota</taxon>
        <taxon>Actinomycetes</taxon>
        <taxon>Micromonosporales</taxon>
        <taxon>Micromonosporaceae</taxon>
        <taxon>Paractinoplanes</taxon>
    </lineage>
</organism>
<keyword evidence="2" id="KW-0378">Hydrolase</keyword>
<dbReference type="RefSeq" id="WP_203780530.1">
    <property type="nucleotide sequence ID" value="NZ_BOMV01000011.1"/>
</dbReference>
<dbReference type="AlphaFoldDB" id="A0A919JVS2"/>
<dbReference type="GO" id="GO:0070012">
    <property type="term" value="F:oligopeptidase activity"/>
    <property type="evidence" value="ECO:0007669"/>
    <property type="project" value="TreeGrafter"/>
</dbReference>
<evidence type="ECO:0000259" key="5">
    <source>
        <dbReference type="Pfam" id="PF02897"/>
    </source>
</evidence>
<dbReference type="Gene3D" id="2.130.10.120">
    <property type="entry name" value="Prolyl oligopeptidase, N-terminal domain"/>
    <property type="match status" value="1"/>
</dbReference>
<keyword evidence="3" id="KW-0720">Serine protease</keyword>
<dbReference type="InterPro" id="IPR001375">
    <property type="entry name" value="Peptidase_S9_cat"/>
</dbReference>
<dbReference type="PANTHER" id="PTHR42881">
    <property type="entry name" value="PROLYL ENDOPEPTIDASE"/>
    <property type="match status" value="1"/>
</dbReference>
<proteinExistence type="predicted"/>
<dbReference type="InterPro" id="IPR023302">
    <property type="entry name" value="Pept_S9A_N"/>
</dbReference>